<dbReference type="AlphaFoldDB" id="A0ABD2XGL5"/>
<gene>
    <name evidence="1" type="ORF">TKK_002922</name>
</gene>
<sequence>MTSNSQKNLEIFRQKYQRNVNRNAINDWIKIVNYEFPNLISESVGSKEHAIRSRHLVDFVIKTGYKGILRLDTKRAKSSLIFLKFTTGSM</sequence>
<name>A0ABD2XGL5_9HYME</name>
<keyword evidence="2" id="KW-1185">Reference proteome</keyword>
<protein>
    <submittedName>
        <fullName evidence="1">Uncharacterized protein</fullName>
    </submittedName>
</protein>
<proteinExistence type="predicted"/>
<reference evidence="1 2" key="1">
    <citation type="journal article" date="2024" name="bioRxiv">
        <title>A reference genome for Trichogramma kaykai: A tiny desert-dwelling parasitoid wasp with competing sex-ratio distorters.</title>
        <authorList>
            <person name="Culotta J."/>
            <person name="Lindsey A.R."/>
        </authorList>
    </citation>
    <scope>NUCLEOTIDE SEQUENCE [LARGE SCALE GENOMIC DNA]</scope>
    <source>
        <strain evidence="1 2">KSX58</strain>
    </source>
</reference>
<dbReference type="Proteomes" id="UP001627154">
    <property type="component" value="Unassembled WGS sequence"/>
</dbReference>
<organism evidence="1 2">
    <name type="scientific">Trichogramma kaykai</name>
    <dbReference type="NCBI Taxonomy" id="54128"/>
    <lineage>
        <taxon>Eukaryota</taxon>
        <taxon>Metazoa</taxon>
        <taxon>Ecdysozoa</taxon>
        <taxon>Arthropoda</taxon>
        <taxon>Hexapoda</taxon>
        <taxon>Insecta</taxon>
        <taxon>Pterygota</taxon>
        <taxon>Neoptera</taxon>
        <taxon>Endopterygota</taxon>
        <taxon>Hymenoptera</taxon>
        <taxon>Apocrita</taxon>
        <taxon>Proctotrupomorpha</taxon>
        <taxon>Chalcidoidea</taxon>
        <taxon>Trichogrammatidae</taxon>
        <taxon>Trichogramma</taxon>
    </lineage>
</organism>
<dbReference type="EMBL" id="JBJJXI010000025">
    <property type="protein sequence ID" value="KAL3404445.1"/>
    <property type="molecule type" value="Genomic_DNA"/>
</dbReference>
<comment type="caution">
    <text evidence="1">The sequence shown here is derived from an EMBL/GenBank/DDBJ whole genome shotgun (WGS) entry which is preliminary data.</text>
</comment>
<accession>A0ABD2XGL5</accession>
<evidence type="ECO:0000313" key="2">
    <source>
        <dbReference type="Proteomes" id="UP001627154"/>
    </source>
</evidence>
<evidence type="ECO:0000313" key="1">
    <source>
        <dbReference type="EMBL" id="KAL3404445.1"/>
    </source>
</evidence>